<dbReference type="RefSeq" id="XP_003012956.1">
    <property type="nucleotide sequence ID" value="XM_003012910.1"/>
</dbReference>
<reference evidence="3" key="1">
    <citation type="journal article" date="2011" name="Genome Biol.">
        <title>Comparative and functional genomics provide insights into the pathogenicity of dermatophytic fungi.</title>
        <authorList>
            <person name="Burmester A."/>
            <person name="Shelest E."/>
            <person name="Gloeckner G."/>
            <person name="Heddergott C."/>
            <person name="Schindler S."/>
            <person name="Staib P."/>
            <person name="Heidel A."/>
            <person name="Felder M."/>
            <person name="Petzold A."/>
            <person name="Szafranski K."/>
            <person name="Feuermann M."/>
            <person name="Pedruzzi I."/>
            <person name="Priebe S."/>
            <person name="Groth M."/>
            <person name="Winkler R."/>
            <person name="Li W."/>
            <person name="Kniemeyer O."/>
            <person name="Schroeckh V."/>
            <person name="Hertweck C."/>
            <person name="Hube B."/>
            <person name="White T.C."/>
            <person name="Platzer M."/>
            <person name="Guthke R."/>
            <person name="Heitman J."/>
            <person name="Woestemeyer J."/>
            <person name="Zipfel P.F."/>
            <person name="Monod M."/>
            <person name="Brakhage A.A."/>
        </authorList>
    </citation>
    <scope>NUCLEOTIDE SEQUENCE [LARGE SCALE GENOMIC DNA]</scope>
    <source>
        <strain evidence="3">ATCC MYA-4681 / CBS 112371</strain>
    </source>
</reference>
<dbReference type="Proteomes" id="UP000008866">
    <property type="component" value="Unassembled WGS sequence"/>
</dbReference>
<dbReference type="AlphaFoldDB" id="D4AXB1"/>
<evidence type="ECO:0000313" key="3">
    <source>
        <dbReference type="Proteomes" id="UP000008866"/>
    </source>
</evidence>
<protein>
    <submittedName>
        <fullName evidence="2">Uncharacterized protein</fullName>
    </submittedName>
</protein>
<name>D4AXB1_ARTBC</name>
<comment type="caution">
    <text evidence="2">The sequence shown here is derived from an EMBL/GenBank/DDBJ whole genome shotgun (WGS) entry which is preliminary data.</text>
</comment>
<sequence>MRLWVKTRGCSGGWTKHNRPIELAEAAWFTRAQSRQERVRTHTSRFDERKATSLAGERDRLKREIYQARQQAAAVFWQKMQVVKEEEEEEVREVKSRWKLVQEEEEEKKDDEVLGRSRRQ</sequence>
<evidence type="ECO:0000256" key="1">
    <source>
        <dbReference type="SAM" id="Coils"/>
    </source>
</evidence>
<dbReference type="KEGG" id="abe:ARB_00839"/>
<gene>
    <name evidence="2" type="ORF">ARB_00839</name>
</gene>
<keyword evidence="1" id="KW-0175">Coiled coil</keyword>
<keyword evidence="3" id="KW-1185">Reference proteome</keyword>
<proteinExistence type="predicted"/>
<dbReference type="GeneID" id="9523035"/>
<evidence type="ECO:0000313" key="2">
    <source>
        <dbReference type="EMBL" id="EFE32316.1"/>
    </source>
</evidence>
<accession>D4AXB1</accession>
<dbReference type="HOGENOM" id="CLU_2049124_0_0_1"/>
<feature type="coiled-coil region" evidence="1">
    <location>
        <begin position="51"/>
        <end position="104"/>
    </location>
</feature>
<dbReference type="EMBL" id="ABSU01000016">
    <property type="protein sequence ID" value="EFE32316.1"/>
    <property type="molecule type" value="Genomic_DNA"/>
</dbReference>
<organism evidence="2 3">
    <name type="scientific">Arthroderma benhamiae (strain ATCC MYA-4681 / CBS 112371)</name>
    <name type="common">Trichophyton mentagrophytes</name>
    <dbReference type="NCBI Taxonomy" id="663331"/>
    <lineage>
        <taxon>Eukaryota</taxon>
        <taxon>Fungi</taxon>
        <taxon>Dikarya</taxon>
        <taxon>Ascomycota</taxon>
        <taxon>Pezizomycotina</taxon>
        <taxon>Eurotiomycetes</taxon>
        <taxon>Eurotiomycetidae</taxon>
        <taxon>Onygenales</taxon>
        <taxon>Arthrodermataceae</taxon>
        <taxon>Trichophyton</taxon>
    </lineage>
</organism>